<gene>
    <name evidence="3" type="ORF">EHS11_12205</name>
</gene>
<organism evidence="3 4">
    <name type="scientific">Leptospira ilyithenensis</name>
    <dbReference type="NCBI Taxonomy" id="2484901"/>
    <lineage>
        <taxon>Bacteria</taxon>
        <taxon>Pseudomonadati</taxon>
        <taxon>Spirochaetota</taxon>
        <taxon>Spirochaetia</taxon>
        <taxon>Leptospirales</taxon>
        <taxon>Leptospiraceae</taxon>
        <taxon>Leptospira</taxon>
    </lineage>
</organism>
<evidence type="ECO:0000313" key="3">
    <source>
        <dbReference type="EMBL" id="TGN09831.1"/>
    </source>
</evidence>
<dbReference type="Gene3D" id="3.40.50.720">
    <property type="entry name" value="NAD(P)-binding Rossmann-like Domain"/>
    <property type="match status" value="1"/>
</dbReference>
<dbReference type="AlphaFoldDB" id="A0A4R9LMN8"/>
<dbReference type="InterPro" id="IPR002225">
    <property type="entry name" value="3Beta_OHSteriod_DH/Estase"/>
</dbReference>
<sequence length="350" mass="38562">MTNIDKKAPVLVTGGSGYIASWIIKYLLEDGISVRTTVRNLRDLKKVEHLLELSKKFPGKLELFEADLIANGSFDQAVKGTELVIHTASPFFISGIKDAQKQLVEPALQGTRNVLESVNKADSVKRVVLTSSVASIYGDNIDAANVPGNKLTEEHWNTSSSLSHQPYPYSKTLAEKEAWEINKNQNRWDLLVINPSFVMGPSVSNRVDGTSVDFMLSMVNGKFKSGVPNTLIGFVDVRDVAKAHILAGFTPSAKGRHITSAQTLPMLGAAKILREKFGKKYPIPTGELPKFLVYLVGPFFGLSWANTSRNVGIPFDLDNSYSQKDLGLKYRPLSETFVEHIEQLEAAKLI</sequence>
<dbReference type="GO" id="GO:0006694">
    <property type="term" value="P:steroid biosynthetic process"/>
    <property type="evidence" value="ECO:0007669"/>
    <property type="project" value="InterPro"/>
</dbReference>
<name>A0A4R9LMN8_9LEPT</name>
<dbReference type="Pfam" id="PF01073">
    <property type="entry name" value="3Beta_HSD"/>
    <property type="match status" value="1"/>
</dbReference>
<dbReference type="PANTHER" id="PTHR10366:SF812">
    <property type="entry name" value="VPS9 DOMAIN-CONTAINING PROTEIN"/>
    <property type="match status" value="1"/>
</dbReference>
<dbReference type="Proteomes" id="UP000298264">
    <property type="component" value="Unassembled WGS sequence"/>
</dbReference>
<dbReference type="EMBL" id="RQHV01000050">
    <property type="protein sequence ID" value="TGN09831.1"/>
    <property type="molecule type" value="Genomic_DNA"/>
</dbReference>
<reference evidence="3" key="1">
    <citation type="journal article" date="2019" name="PLoS Negl. Trop. Dis.">
        <title>Revisiting the worldwide diversity of Leptospira species in the environment.</title>
        <authorList>
            <person name="Vincent A.T."/>
            <person name="Schiettekatte O."/>
            <person name="Bourhy P."/>
            <person name="Veyrier F.J."/>
            <person name="Picardeau M."/>
        </authorList>
    </citation>
    <scope>NUCLEOTIDE SEQUENCE [LARGE SCALE GENOMIC DNA]</scope>
    <source>
        <strain evidence="3">201400974</strain>
    </source>
</reference>
<evidence type="ECO:0000259" key="2">
    <source>
        <dbReference type="Pfam" id="PF01073"/>
    </source>
</evidence>
<dbReference type="PANTHER" id="PTHR10366">
    <property type="entry name" value="NAD DEPENDENT EPIMERASE/DEHYDRATASE"/>
    <property type="match status" value="1"/>
</dbReference>
<comment type="caution">
    <text evidence="3">The sequence shown here is derived from an EMBL/GenBank/DDBJ whole genome shotgun (WGS) entry which is preliminary data.</text>
</comment>
<protein>
    <submittedName>
        <fullName evidence="3">Aldehyde reductase</fullName>
    </submittedName>
</protein>
<dbReference type="RefSeq" id="WP_135764681.1">
    <property type="nucleotide sequence ID" value="NZ_RQHV01000050.1"/>
</dbReference>
<dbReference type="CDD" id="cd05227">
    <property type="entry name" value="AR_SDR_e"/>
    <property type="match status" value="1"/>
</dbReference>
<keyword evidence="1" id="KW-0560">Oxidoreductase</keyword>
<dbReference type="GO" id="GO:0016616">
    <property type="term" value="F:oxidoreductase activity, acting on the CH-OH group of donors, NAD or NADP as acceptor"/>
    <property type="evidence" value="ECO:0007669"/>
    <property type="project" value="InterPro"/>
</dbReference>
<evidence type="ECO:0000256" key="1">
    <source>
        <dbReference type="ARBA" id="ARBA00023002"/>
    </source>
</evidence>
<dbReference type="InterPro" id="IPR050425">
    <property type="entry name" value="NAD(P)_dehydrat-like"/>
</dbReference>
<proteinExistence type="predicted"/>
<feature type="domain" description="3-beta hydroxysteroid dehydrogenase/isomerase" evidence="2">
    <location>
        <begin position="11"/>
        <end position="247"/>
    </location>
</feature>
<dbReference type="SUPFAM" id="SSF51735">
    <property type="entry name" value="NAD(P)-binding Rossmann-fold domains"/>
    <property type="match status" value="1"/>
</dbReference>
<accession>A0A4R9LMN8</accession>
<dbReference type="FunFam" id="3.40.50.720:FF:000336">
    <property type="entry name" value="Aldehyde reductase"/>
    <property type="match status" value="1"/>
</dbReference>
<evidence type="ECO:0000313" key="4">
    <source>
        <dbReference type="Proteomes" id="UP000298264"/>
    </source>
</evidence>
<dbReference type="OrthoDB" id="9778052at2"/>
<dbReference type="InterPro" id="IPR036291">
    <property type="entry name" value="NAD(P)-bd_dom_sf"/>
</dbReference>
<keyword evidence="4" id="KW-1185">Reference proteome</keyword>